<keyword evidence="1" id="KW-1133">Transmembrane helix</keyword>
<name>A0A4R1H9H1_9GAMM</name>
<keyword evidence="3" id="KW-1185">Reference proteome</keyword>
<organism evidence="2 3">
    <name type="scientific">Thiogranum longum</name>
    <dbReference type="NCBI Taxonomy" id="1537524"/>
    <lineage>
        <taxon>Bacteria</taxon>
        <taxon>Pseudomonadati</taxon>
        <taxon>Pseudomonadota</taxon>
        <taxon>Gammaproteobacteria</taxon>
        <taxon>Chromatiales</taxon>
        <taxon>Ectothiorhodospiraceae</taxon>
        <taxon>Thiogranum</taxon>
    </lineage>
</organism>
<evidence type="ECO:0000313" key="3">
    <source>
        <dbReference type="Proteomes" id="UP000295707"/>
    </source>
</evidence>
<accession>A0A4R1H9H1</accession>
<keyword evidence="1" id="KW-0812">Transmembrane</keyword>
<feature type="transmembrane region" description="Helical" evidence="1">
    <location>
        <begin position="6"/>
        <end position="25"/>
    </location>
</feature>
<evidence type="ECO:0000256" key="1">
    <source>
        <dbReference type="SAM" id="Phobius"/>
    </source>
</evidence>
<dbReference type="AlphaFoldDB" id="A0A4R1H9H1"/>
<sequence>MFLDAFTLSGAVIVLVMIGVTLYATGCCKN</sequence>
<dbReference type="EMBL" id="SMFX01000001">
    <property type="protein sequence ID" value="TCK18537.1"/>
    <property type="molecule type" value="Genomic_DNA"/>
</dbReference>
<evidence type="ECO:0000313" key="2">
    <source>
        <dbReference type="EMBL" id="TCK18537.1"/>
    </source>
</evidence>
<reference evidence="2 3" key="1">
    <citation type="submission" date="2019-03" db="EMBL/GenBank/DDBJ databases">
        <title>Genomic Encyclopedia of Type Strains, Phase IV (KMG-IV): sequencing the most valuable type-strain genomes for metagenomic binning, comparative biology and taxonomic classification.</title>
        <authorList>
            <person name="Goeker M."/>
        </authorList>
    </citation>
    <scope>NUCLEOTIDE SEQUENCE [LARGE SCALE GENOMIC DNA]</scope>
    <source>
        <strain evidence="2 3">DSM 19610</strain>
    </source>
</reference>
<comment type="caution">
    <text evidence="2">The sequence shown here is derived from an EMBL/GenBank/DDBJ whole genome shotgun (WGS) entry which is preliminary data.</text>
</comment>
<protein>
    <submittedName>
        <fullName evidence="2">Uncharacterized protein</fullName>
    </submittedName>
</protein>
<proteinExistence type="predicted"/>
<dbReference type="Proteomes" id="UP000295707">
    <property type="component" value="Unassembled WGS sequence"/>
</dbReference>
<keyword evidence="1" id="KW-0472">Membrane</keyword>
<gene>
    <name evidence="2" type="ORF">DFR30_1815</name>
</gene>